<protein>
    <submittedName>
        <fullName evidence="1">Uncharacterized protein</fullName>
    </submittedName>
</protein>
<feature type="non-terminal residue" evidence="1">
    <location>
        <position position="113"/>
    </location>
</feature>
<organism evidence="1">
    <name type="scientific">marine metagenome</name>
    <dbReference type="NCBI Taxonomy" id="408172"/>
    <lineage>
        <taxon>unclassified sequences</taxon>
        <taxon>metagenomes</taxon>
        <taxon>ecological metagenomes</taxon>
    </lineage>
</organism>
<gene>
    <name evidence="1" type="ORF">METZ01_LOCUS153950</name>
</gene>
<dbReference type="EMBL" id="UINC01025465">
    <property type="protein sequence ID" value="SVB01096.1"/>
    <property type="molecule type" value="Genomic_DNA"/>
</dbReference>
<accession>A0A382AHW5</accession>
<sequence length="113" mass="12849">MDLVTINDYKQYKKIEHNKDDNQLGALVPAVSQLVKTYTGNAVIDYAVANKIETFDIYDSLTSELFLTESPLTSVGLLQERDSLADSYTTLTEDTDYYVDKEHDRIYRVNGIS</sequence>
<evidence type="ECO:0000313" key="1">
    <source>
        <dbReference type="EMBL" id="SVB01096.1"/>
    </source>
</evidence>
<reference evidence="1" key="1">
    <citation type="submission" date="2018-05" db="EMBL/GenBank/DDBJ databases">
        <authorList>
            <person name="Lanie J.A."/>
            <person name="Ng W.-L."/>
            <person name="Kazmierczak K.M."/>
            <person name="Andrzejewski T.M."/>
            <person name="Davidsen T.M."/>
            <person name="Wayne K.J."/>
            <person name="Tettelin H."/>
            <person name="Glass J.I."/>
            <person name="Rusch D."/>
            <person name="Podicherti R."/>
            <person name="Tsui H.-C.T."/>
            <person name="Winkler M.E."/>
        </authorList>
    </citation>
    <scope>NUCLEOTIDE SEQUENCE</scope>
</reference>
<dbReference type="AlphaFoldDB" id="A0A382AHW5"/>
<proteinExistence type="predicted"/>
<name>A0A382AHW5_9ZZZZ</name>